<keyword evidence="2" id="KW-0812">Transmembrane</keyword>
<feature type="compositionally biased region" description="Polar residues" evidence="1">
    <location>
        <begin position="505"/>
        <end position="522"/>
    </location>
</feature>
<organism evidence="3 4">
    <name type="scientific">Plasmodium vinckei petteri</name>
    <dbReference type="NCBI Taxonomy" id="138298"/>
    <lineage>
        <taxon>Eukaryota</taxon>
        <taxon>Sar</taxon>
        <taxon>Alveolata</taxon>
        <taxon>Apicomplexa</taxon>
        <taxon>Aconoidasida</taxon>
        <taxon>Haemosporida</taxon>
        <taxon>Plasmodiidae</taxon>
        <taxon>Plasmodium</taxon>
        <taxon>Plasmodium (Vinckeia)</taxon>
    </lineage>
</organism>
<feature type="transmembrane region" description="Helical" evidence="2">
    <location>
        <begin position="859"/>
        <end position="879"/>
    </location>
</feature>
<keyword evidence="4" id="KW-1185">Reference proteome</keyword>
<dbReference type="Gene3D" id="1.20.120.20">
    <property type="entry name" value="Apolipoprotein"/>
    <property type="match status" value="1"/>
</dbReference>
<feature type="region of interest" description="Disordered" evidence="1">
    <location>
        <begin position="627"/>
        <end position="750"/>
    </location>
</feature>
<proteinExistence type="predicted"/>
<feature type="compositionally biased region" description="Polar residues" evidence="1">
    <location>
        <begin position="349"/>
        <end position="363"/>
    </location>
</feature>
<gene>
    <name evidence="3" type="ORF">PVPCR_0500050</name>
</gene>
<dbReference type="VEuPathDB" id="PlasmoDB:PVPCR_0500050"/>
<evidence type="ECO:0000313" key="4">
    <source>
        <dbReference type="Proteomes" id="UP000515268"/>
    </source>
</evidence>
<feature type="compositionally biased region" description="Low complexity" evidence="1">
    <location>
        <begin position="333"/>
        <end position="342"/>
    </location>
</feature>
<feature type="compositionally biased region" description="Polar residues" evidence="1">
    <location>
        <begin position="480"/>
        <end position="493"/>
    </location>
</feature>
<evidence type="ECO:0000313" key="3">
    <source>
        <dbReference type="EMBL" id="CAD2097947.1"/>
    </source>
</evidence>
<feature type="transmembrane region" description="Helical" evidence="2">
    <location>
        <begin position="778"/>
        <end position="799"/>
    </location>
</feature>
<protein>
    <submittedName>
        <fullName evidence="3">CIR protein PIR protein</fullName>
    </submittedName>
</protein>
<dbReference type="Pfam" id="PF06022">
    <property type="entry name" value="Cir_Bir_Yir"/>
    <property type="match status" value="1"/>
</dbReference>
<accession>A0A6V7SFS4</accession>
<name>A0A6V7SFS4_PLAVN</name>
<feature type="region of interest" description="Disordered" evidence="1">
    <location>
        <begin position="479"/>
        <end position="522"/>
    </location>
</feature>
<dbReference type="AlphaFoldDB" id="A0A6V7SFS4"/>
<keyword evidence="2" id="KW-0472">Membrane</keyword>
<feature type="compositionally biased region" description="Polar residues" evidence="1">
    <location>
        <begin position="393"/>
        <end position="414"/>
    </location>
</feature>
<dbReference type="Proteomes" id="UP000515268">
    <property type="component" value="Chromosome PVPCR_05"/>
</dbReference>
<reference evidence="3 4" key="1">
    <citation type="submission" date="2020-08" db="EMBL/GenBank/DDBJ databases">
        <authorList>
            <person name="Ramaprasad A."/>
        </authorList>
    </citation>
    <scope>NUCLEOTIDE SEQUENCE [LARGE SCALE GENOMIC DNA]</scope>
</reference>
<feature type="compositionally biased region" description="Low complexity" evidence="1">
    <location>
        <begin position="678"/>
        <end position="706"/>
    </location>
</feature>
<feature type="compositionally biased region" description="Acidic residues" evidence="1">
    <location>
        <begin position="277"/>
        <end position="306"/>
    </location>
</feature>
<dbReference type="EMBL" id="LR865410">
    <property type="protein sequence ID" value="CAD2097947.1"/>
    <property type="molecule type" value="Genomic_DNA"/>
</dbReference>
<feature type="region of interest" description="Disordered" evidence="1">
    <location>
        <begin position="263"/>
        <end position="436"/>
    </location>
</feature>
<feature type="compositionally biased region" description="Polar residues" evidence="1">
    <location>
        <begin position="707"/>
        <end position="750"/>
    </location>
</feature>
<evidence type="ECO:0000256" key="2">
    <source>
        <dbReference type="SAM" id="Phobius"/>
    </source>
</evidence>
<feature type="compositionally biased region" description="Pro residues" evidence="1">
    <location>
        <begin position="664"/>
        <end position="677"/>
    </location>
</feature>
<dbReference type="InterPro" id="IPR006477">
    <property type="entry name" value="Yir_bir_cir"/>
</dbReference>
<keyword evidence="2" id="KW-1133">Transmembrane helix</keyword>
<sequence length="888" mass="96374">MNACGTFREIDNLFTNYETNKEQFNTEYGSYNKYCPVKNGVRKCKTNYEKLSAISRHAYMELTDNAQIDLESENELSADFLVMGLCDRLYKLSKDPNLSLKVSFGKYLGNSIGSFNHHSILYNKKYFSDSNIGIMNGFYFLFKQICETVNTYNESKVESHECVYSVTQCYIMYIKLYNVVSRCGPYLRLLDHLKTIYNEFIDAVIKDNKNDKTLSSKLVKLPSIDKSKFGSEFNTKGCQKLHKKLAKTTPNFITLVNKMLEDDEKRKNGEGSQSTEDKDDEDDDDLDLDLDDEEDGFELDEEEDDFELYKEENDKLQNSPQGTPQVLPPGPQQPAQSASEPAKPVPTLSGASPSISDNGADTTGSKDKVVDGAQSKENTKVSEQTDAGGDTGSKANLQSDSSNHTPTSDNNQGGESRDGLDGGPNGNQVNQGGLGGIDGVICDKLGTGGGKGNSNDVTGGINCGKGGTDTNKGGTCNGSCGDQGSPNPVSVNPTDAPENSDDGSKTSGDQDATNPSGTSDGYWSSTLGSRLNLLNYLPSASEIYETQKRILTDASNKITDAYNSAVATVKDTYDTTMTAVKDTYDSAVTTVKDTYNRAVTNINYAYTTSTNYIRGAVSSMTSQLSSLGTFTSGDNQPGPGSSGNGPPTDNDPLKKPQTPKSDPDSPPPPLPPLPPQLPSSSTLPVTIPSPLSTSPDTTPTISQPQSGPTQDSSKIPDQNGGSDPAQSQNINPGTGISQTTNSITDPPSTWNGSTIGTIVKMFEKSSIWCIGSNKKCDVLSIGIISISIFAFLTIMYKYISFGSGKNSKKKKSMKRVINLADGNRKTQIIIKSYDKNKDLKPIINSVGRKKVPTLNIYKLMQADPVPFINLFFLLIFFVYKKKLNYLEL</sequence>
<evidence type="ECO:0000256" key="1">
    <source>
        <dbReference type="SAM" id="MobiDB-lite"/>
    </source>
</evidence>